<reference evidence="2 3" key="1">
    <citation type="journal article" date="2014" name="Science">
        <title>Plant genetics. Early allopolyploid evolution in the post-Neolithic Brassica napus oilseed genome.</title>
        <authorList>
            <person name="Chalhoub B."/>
            <person name="Denoeud F."/>
            <person name="Liu S."/>
            <person name="Parkin I.A."/>
            <person name="Tang H."/>
            <person name="Wang X."/>
            <person name="Chiquet J."/>
            <person name="Belcram H."/>
            <person name="Tong C."/>
            <person name="Samans B."/>
            <person name="Correa M."/>
            <person name="Da Silva C."/>
            <person name="Just J."/>
            <person name="Falentin C."/>
            <person name="Koh C.S."/>
            <person name="Le Clainche I."/>
            <person name="Bernard M."/>
            <person name="Bento P."/>
            <person name="Noel B."/>
            <person name="Labadie K."/>
            <person name="Alberti A."/>
            <person name="Charles M."/>
            <person name="Arnaud D."/>
            <person name="Guo H."/>
            <person name="Daviaud C."/>
            <person name="Alamery S."/>
            <person name="Jabbari K."/>
            <person name="Zhao M."/>
            <person name="Edger P.P."/>
            <person name="Chelaifa H."/>
            <person name="Tack D."/>
            <person name="Lassalle G."/>
            <person name="Mestiri I."/>
            <person name="Schnel N."/>
            <person name="Le Paslier M.C."/>
            <person name="Fan G."/>
            <person name="Renault V."/>
            <person name="Bayer P.E."/>
            <person name="Golicz A.A."/>
            <person name="Manoli S."/>
            <person name="Lee T.H."/>
            <person name="Thi V.H."/>
            <person name="Chalabi S."/>
            <person name="Hu Q."/>
            <person name="Fan C."/>
            <person name="Tollenaere R."/>
            <person name="Lu Y."/>
            <person name="Battail C."/>
            <person name="Shen J."/>
            <person name="Sidebottom C.H."/>
            <person name="Wang X."/>
            <person name="Canaguier A."/>
            <person name="Chauveau A."/>
            <person name="Berard A."/>
            <person name="Deniot G."/>
            <person name="Guan M."/>
            <person name="Liu Z."/>
            <person name="Sun F."/>
            <person name="Lim Y.P."/>
            <person name="Lyons E."/>
            <person name="Town C.D."/>
            <person name="Bancroft I."/>
            <person name="Wang X."/>
            <person name="Meng J."/>
            <person name="Ma J."/>
            <person name="Pires J.C."/>
            <person name="King G.J."/>
            <person name="Brunel D."/>
            <person name="Delourme R."/>
            <person name="Renard M."/>
            <person name="Aury J.M."/>
            <person name="Adams K.L."/>
            <person name="Batley J."/>
            <person name="Snowdon R.J."/>
            <person name="Tost J."/>
            <person name="Edwards D."/>
            <person name="Zhou Y."/>
            <person name="Hua W."/>
            <person name="Sharpe A.G."/>
            <person name="Paterson A.H."/>
            <person name="Guan C."/>
            <person name="Wincker P."/>
        </authorList>
    </citation>
    <scope>NUCLEOTIDE SEQUENCE [LARGE SCALE GENOMIC DNA]</scope>
    <source>
        <strain evidence="3">cv. Darmor-bzh</strain>
    </source>
</reference>
<feature type="compositionally biased region" description="Basic residues" evidence="1">
    <location>
        <begin position="11"/>
        <end position="24"/>
    </location>
</feature>
<accession>A0A078IWT2</accession>
<evidence type="ECO:0000313" key="3">
    <source>
        <dbReference type="Proteomes" id="UP000028999"/>
    </source>
</evidence>
<evidence type="ECO:0000313" key="2">
    <source>
        <dbReference type="EMBL" id="CDY56217.1"/>
    </source>
</evidence>
<organism evidence="2 3">
    <name type="scientific">Brassica napus</name>
    <name type="common">Rape</name>
    <dbReference type="NCBI Taxonomy" id="3708"/>
    <lineage>
        <taxon>Eukaryota</taxon>
        <taxon>Viridiplantae</taxon>
        <taxon>Streptophyta</taxon>
        <taxon>Embryophyta</taxon>
        <taxon>Tracheophyta</taxon>
        <taxon>Spermatophyta</taxon>
        <taxon>Magnoliopsida</taxon>
        <taxon>eudicotyledons</taxon>
        <taxon>Gunneridae</taxon>
        <taxon>Pentapetalae</taxon>
        <taxon>rosids</taxon>
        <taxon>malvids</taxon>
        <taxon>Brassicales</taxon>
        <taxon>Brassicaceae</taxon>
        <taxon>Brassiceae</taxon>
        <taxon>Brassica</taxon>
    </lineage>
</organism>
<feature type="region of interest" description="Disordered" evidence="1">
    <location>
        <begin position="1"/>
        <end position="24"/>
    </location>
</feature>
<name>A0A078IWT2_BRANA</name>
<gene>
    <name evidence="2" type="primary">BnaAnng14140D</name>
    <name evidence="2" type="ORF">GSBRNA2T00017984001</name>
</gene>
<protein>
    <submittedName>
        <fullName evidence="2">BnaAnng14140D protein</fullName>
    </submittedName>
</protein>
<proteinExistence type="predicted"/>
<evidence type="ECO:0000256" key="1">
    <source>
        <dbReference type="SAM" id="MobiDB-lite"/>
    </source>
</evidence>
<sequence length="24" mass="2891">MALDKPMSWRKPSHTKRKLTTCFQ</sequence>
<dbReference type="Gramene" id="CDY56217">
    <property type="protein sequence ID" value="CDY56217"/>
    <property type="gene ID" value="GSBRNA2T00017984001"/>
</dbReference>
<dbReference type="AlphaFoldDB" id="A0A078IWT2"/>
<dbReference type="PaxDb" id="3708-A0A078IWT2"/>
<keyword evidence="3" id="KW-1185">Reference proteome</keyword>
<dbReference type="EMBL" id="LK033469">
    <property type="protein sequence ID" value="CDY56217.1"/>
    <property type="molecule type" value="Genomic_DNA"/>
</dbReference>
<dbReference type="Proteomes" id="UP000028999">
    <property type="component" value="Unassembled WGS sequence"/>
</dbReference>